<feature type="region of interest" description="Disordered" evidence="1">
    <location>
        <begin position="333"/>
        <end position="356"/>
    </location>
</feature>
<evidence type="ECO:0000313" key="2">
    <source>
        <dbReference type="EMBL" id="KAA1080364.1"/>
    </source>
</evidence>
<feature type="compositionally biased region" description="Polar residues" evidence="1">
    <location>
        <begin position="1"/>
        <end position="11"/>
    </location>
</feature>
<feature type="compositionally biased region" description="Acidic residues" evidence="1">
    <location>
        <begin position="265"/>
        <end position="288"/>
    </location>
</feature>
<feature type="region of interest" description="Disordered" evidence="1">
    <location>
        <begin position="1"/>
        <end position="143"/>
    </location>
</feature>
<dbReference type="Proteomes" id="UP000324748">
    <property type="component" value="Unassembled WGS sequence"/>
</dbReference>
<gene>
    <name evidence="2" type="ORF">PGT21_004312</name>
</gene>
<proteinExistence type="predicted"/>
<dbReference type="OrthoDB" id="2507547at2759"/>
<organism evidence="2 3">
    <name type="scientific">Puccinia graminis f. sp. tritici</name>
    <dbReference type="NCBI Taxonomy" id="56615"/>
    <lineage>
        <taxon>Eukaryota</taxon>
        <taxon>Fungi</taxon>
        <taxon>Dikarya</taxon>
        <taxon>Basidiomycota</taxon>
        <taxon>Pucciniomycotina</taxon>
        <taxon>Pucciniomycetes</taxon>
        <taxon>Pucciniales</taxon>
        <taxon>Pucciniaceae</taxon>
        <taxon>Puccinia</taxon>
    </lineage>
</organism>
<accession>A0A5B0MW50</accession>
<feature type="region of interest" description="Disordered" evidence="1">
    <location>
        <begin position="260"/>
        <end position="290"/>
    </location>
</feature>
<feature type="compositionally biased region" description="Low complexity" evidence="1">
    <location>
        <begin position="333"/>
        <end position="350"/>
    </location>
</feature>
<evidence type="ECO:0000313" key="3">
    <source>
        <dbReference type="Proteomes" id="UP000324748"/>
    </source>
</evidence>
<protein>
    <submittedName>
        <fullName evidence="2">Uncharacterized protein</fullName>
    </submittedName>
</protein>
<keyword evidence="3" id="KW-1185">Reference proteome</keyword>
<sequence length="388" mass="43237">MPATHSSTQRRSSLKCPALSHNPIRSLSLPTHHEKPQKSNRVRFAICTRAPQAETPRRPLNAPGSKQQTRVKVGQLAPTRIPCRIQSGRPNGISPRARKERSQAERNQRSKTLQATQRAHQRPRRVSSSHLERTRASSDGQYPNATLPLYIPSHSRAALSPCLSSPSKINCSISSSNPGGCEKLLQKIHRPVPASIDHNQKPACQDSVMDLGLKAQSKAYTLSPSWCSPNIHSAVHKYNVSRSKTQTTDNEILSIFLKNNGGYLDDSDDEDDEEDEEDEEEDSEEAEESFTSVRATVAFLKRIPLYPFEFRKPTSLSYSEQFNDLSLLDISTSRSASDSSTSPSQAHSSPPRYYWNRVLPTTPVTPTPKTRSTSIIIIIINFPTFNNS</sequence>
<reference evidence="2 3" key="1">
    <citation type="submission" date="2019-05" db="EMBL/GenBank/DDBJ databases">
        <title>Emergence of the Ug99 lineage of the wheat stem rust pathogen through somatic hybridization.</title>
        <authorList>
            <person name="Li F."/>
            <person name="Upadhyaya N.M."/>
            <person name="Sperschneider J."/>
            <person name="Matny O."/>
            <person name="Nguyen-Phuc H."/>
            <person name="Mago R."/>
            <person name="Raley C."/>
            <person name="Miller M.E."/>
            <person name="Silverstein K.A.T."/>
            <person name="Henningsen E."/>
            <person name="Hirsch C.D."/>
            <person name="Visser B."/>
            <person name="Pretorius Z.A."/>
            <person name="Steffenson B.J."/>
            <person name="Schwessinger B."/>
            <person name="Dodds P.N."/>
            <person name="Figueroa M."/>
        </authorList>
    </citation>
    <scope>NUCLEOTIDE SEQUENCE [LARGE SCALE GENOMIC DNA]</scope>
    <source>
        <strain evidence="2">21-0</strain>
    </source>
</reference>
<comment type="caution">
    <text evidence="2">The sequence shown here is derived from an EMBL/GenBank/DDBJ whole genome shotgun (WGS) entry which is preliminary data.</text>
</comment>
<evidence type="ECO:0000256" key="1">
    <source>
        <dbReference type="SAM" id="MobiDB-lite"/>
    </source>
</evidence>
<name>A0A5B0MW50_PUCGR</name>
<dbReference type="AlphaFoldDB" id="A0A5B0MW50"/>
<dbReference type="EMBL" id="VSWC01000131">
    <property type="protein sequence ID" value="KAA1080364.1"/>
    <property type="molecule type" value="Genomic_DNA"/>
</dbReference>